<dbReference type="Proteomes" id="UP000321926">
    <property type="component" value="Unassembled WGS sequence"/>
</dbReference>
<gene>
    <name evidence="1" type="ORF">FVR03_21675</name>
</gene>
<keyword evidence="2" id="KW-1185">Reference proteome</keyword>
<proteinExistence type="predicted"/>
<comment type="caution">
    <text evidence="1">The sequence shown here is derived from an EMBL/GenBank/DDBJ whole genome shotgun (WGS) entry which is preliminary data.</text>
</comment>
<reference evidence="1 2" key="1">
    <citation type="submission" date="2019-08" db="EMBL/GenBank/DDBJ databases">
        <authorList>
            <person name="Shi S."/>
        </authorList>
    </citation>
    <scope>NUCLEOTIDE SEQUENCE [LARGE SCALE GENOMIC DNA]</scope>
    <source>
        <strain evidence="1 2">GY10130</strain>
    </source>
</reference>
<evidence type="ECO:0000313" key="1">
    <source>
        <dbReference type="EMBL" id="TXK26535.1"/>
    </source>
</evidence>
<organism evidence="1 2">
    <name type="scientific">Pontibacter qinzhouensis</name>
    <dbReference type="NCBI Taxonomy" id="2603253"/>
    <lineage>
        <taxon>Bacteria</taxon>
        <taxon>Pseudomonadati</taxon>
        <taxon>Bacteroidota</taxon>
        <taxon>Cytophagia</taxon>
        <taxon>Cytophagales</taxon>
        <taxon>Hymenobacteraceae</taxon>
        <taxon>Pontibacter</taxon>
    </lineage>
</organism>
<protein>
    <submittedName>
        <fullName evidence="1">Uncharacterized protein</fullName>
    </submittedName>
</protein>
<evidence type="ECO:0000313" key="2">
    <source>
        <dbReference type="Proteomes" id="UP000321926"/>
    </source>
</evidence>
<accession>A0A5C8J060</accession>
<dbReference type="EMBL" id="VRTY01000127">
    <property type="protein sequence ID" value="TXK26535.1"/>
    <property type="molecule type" value="Genomic_DNA"/>
</dbReference>
<name>A0A5C8J060_9BACT</name>
<dbReference type="AlphaFoldDB" id="A0A5C8J060"/>
<dbReference type="RefSeq" id="WP_147923871.1">
    <property type="nucleotide sequence ID" value="NZ_VRTY01000127.1"/>
</dbReference>
<sequence>MKNQKIVEPDVFEIWWQERQTRELAEVDLEINKVRSQIVSLNRVYQGNRKSPNINNYQEQQWLLERKMKEHKKVYKQLLAKKELIKNQK</sequence>